<name>A0ABX0QDU7_9BACT</name>
<dbReference type="Proteomes" id="UP000606008">
    <property type="component" value="Unassembled WGS sequence"/>
</dbReference>
<sequence length="95" mass="11227">MRTTPLYGDWRKAVLRRDKYRCCECGNTKKVQVDHIYPLSAIIHNYRLYSLEDAAECELIWRVSNGRTLCVTCHQRTDTHGAKAKRLWMRPDEVD</sequence>
<evidence type="ECO:0008006" key="3">
    <source>
        <dbReference type="Google" id="ProtNLM"/>
    </source>
</evidence>
<dbReference type="Gene3D" id="1.10.30.50">
    <property type="match status" value="1"/>
</dbReference>
<accession>A0ABX0QDU7</accession>
<evidence type="ECO:0000313" key="2">
    <source>
        <dbReference type="Proteomes" id="UP000606008"/>
    </source>
</evidence>
<dbReference type="EMBL" id="WAEL01000001">
    <property type="protein sequence ID" value="NID09390.1"/>
    <property type="molecule type" value="Genomic_DNA"/>
</dbReference>
<evidence type="ECO:0000313" key="1">
    <source>
        <dbReference type="EMBL" id="NID09390.1"/>
    </source>
</evidence>
<keyword evidence="2" id="KW-1185">Reference proteome</keyword>
<gene>
    <name evidence="1" type="ORF">F7231_04345</name>
</gene>
<proteinExistence type="predicted"/>
<comment type="caution">
    <text evidence="1">The sequence shown here is derived from an EMBL/GenBank/DDBJ whole genome shotgun (WGS) entry which is preliminary data.</text>
</comment>
<reference evidence="1" key="1">
    <citation type="submission" date="2024-05" db="EMBL/GenBank/DDBJ databases">
        <authorList>
            <person name="Jung D.-H."/>
        </authorList>
    </citation>
    <scope>NUCLEOTIDE SEQUENCE</scope>
    <source>
        <strain evidence="1">JA-25</strain>
    </source>
</reference>
<protein>
    <recommendedName>
        <fullName evidence="3">HNH endonuclease</fullName>
    </recommendedName>
</protein>
<organism evidence="1 2">
    <name type="scientific">Fibrivirga algicola</name>
    <dbReference type="NCBI Taxonomy" id="2950420"/>
    <lineage>
        <taxon>Bacteria</taxon>
        <taxon>Pseudomonadati</taxon>
        <taxon>Bacteroidota</taxon>
        <taxon>Cytophagia</taxon>
        <taxon>Cytophagales</taxon>
        <taxon>Spirosomataceae</taxon>
        <taxon>Fibrivirga</taxon>
    </lineage>
</organism>